<evidence type="ECO:0000313" key="1">
    <source>
        <dbReference type="EMBL" id="ANV98343.1"/>
    </source>
</evidence>
<dbReference type="Proteomes" id="UP000092884">
    <property type="component" value="Chromosome"/>
</dbReference>
<dbReference type="InterPro" id="IPR053842">
    <property type="entry name" value="NikA-like"/>
</dbReference>
<proteinExistence type="predicted"/>
<keyword evidence="2" id="KW-1185">Reference proteome</keyword>
<dbReference type="EMBL" id="CP016503">
    <property type="protein sequence ID" value="ANV98343.1"/>
    <property type="molecule type" value="Genomic_DNA"/>
</dbReference>
<accession>A0A1B1U6C9</accession>
<name>A0A1B1U6C9_9HELI</name>
<organism evidence="1 2">
    <name type="scientific">Helicobacter enhydrae</name>
    <dbReference type="NCBI Taxonomy" id="222136"/>
    <lineage>
        <taxon>Bacteria</taxon>
        <taxon>Pseudomonadati</taxon>
        <taxon>Campylobacterota</taxon>
        <taxon>Epsilonproteobacteria</taxon>
        <taxon>Campylobacterales</taxon>
        <taxon>Helicobacteraceae</taxon>
        <taxon>Helicobacter</taxon>
    </lineage>
</organism>
<dbReference type="KEGG" id="het:BBW65_05800"/>
<reference evidence="2" key="1">
    <citation type="submission" date="2016-07" db="EMBL/GenBank/DDBJ databases">
        <authorList>
            <person name="Florea S."/>
            <person name="Webb J.S."/>
            <person name="Jaromczyk J."/>
            <person name="Schardl C.L."/>
        </authorList>
    </citation>
    <scope>NUCLEOTIDE SEQUENCE [LARGE SCALE GENOMIC DNA]</scope>
    <source>
        <strain evidence="2">MIT 01-6242</strain>
    </source>
</reference>
<gene>
    <name evidence="1" type="ORF">BBW65_05800</name>
</gene>
<sequence length="74" mass="8553">MSDKVTLKDMIQTPMNITQYTEQPSKKVGRPSGRKRNHIVTIYCTEEEKHILQKEANEKGLGLTQYARMKIFGL</sequence>
<protein>
    <submittedName>
        <fullName evidence="1">Uncharacterized protein</fullName>
    </submittedName>
</protein>
<dbReference type="Pfam" id="PF21983">
    <property type="entry name" value="NikA-like"/>
    <property type="match status" value="1"/>
</dbReference>
<evidence type="ECO:0000313" key="2">
    <source>
        <dbReference type="Proteomes" id="UP000092884"/>
    </source>
</evidence>
<dbReference type="AlphaFoldDB" id="A0A1B1U6C9"/>
<dbReference type="RefSeq" id="WP_066340948.1">
    <property type="nucleotide sequence ID" value="NZ_CP016503.1"/>
</dbReference>